<organism evidence="2 3">
    <name type="scientific">Terfezia boudieri ATCC MYA-4762</name>
    <dbReference type="NCBI Taxonomy" id="1051890"/>
    <lineage>
        <taxon>Eukaryota</taxon>
        <taxon>Fungi</taxon>
        <taxon>Dikarya</taxon>
        <taxon>Ascomycota</taxon>
        <taxon>Pezizomycotina</taxon>
        <taxon>Pezizomycetes</taxon>
        <taxon>Pezizales</taxon>
        <taxon>Pezizaceae</taxon>
        <taxon>Terfezia</taxon>
    </lineage>
</organism>
<dbReference type="PANTHER" id="PTHR10378">
    <property type="entry name" value="LIM DOMAIN-BINDING PROTEIN"/>
    <property type="match status" value="1"/>
</dbReference>
<keyword evidence="3" id="KW-1185">Reference proteome</keyword>
<feature type="compositionally biased region" description="Polar residues" evidence="1">
    <location>
        <begin position="374"/>
        <end position="385"/>
    </location>
</feature>
<dbReference type="AlphaFoldDB" id="A0A3N4LYP0"/>
<dbReference type="InParanoid" id="A0A3N4LYP0"/>
<feature type="compositionally biased region" description="Polar residues" evidence="1">
    <location>
        <begin position="1"/>
        <end position="21"/>
    </location>
</feature>
<feature type="region of interest" description="Disordered" evidence="1">
    <location>
        <begin position="1"/>
        <end position="34"/>
    </location>
</feature>
<dbReference type="Proteomes" id="UP000267821">
    <property type="component" value="Unassembled WGS sequence"/>
</dbReference>
<name>A0A3N4LYP0_9PEZI</name>
<dbReference type="Pfam" id="PF01803">
    <property type="entry name" value="LIM_bind"/>
    <property type="match status" value="1"/>
</dbReference>
<feature type="region of interest" description="Disordered" evidence="1">
    <location>
        <begin position="344"/>
        <end position="385"/>
    </location>
</feature>
<dbReference type="OrthoDB" id="774557at2759"/>
<protein>
    <recommendedName>
        <fullName evidence="4">LIM-domain-containing protein</fullName>
    </recommendedName>
</protein>
<accession>A0A3N4LYP0</accession>
<feature type="compositionally biased region" description="Polar residues" evidence="1">
    <location>
        <begin position="344"/>
        <end position="355"/>
    </location>
</feature>
<reference evidence="2 3" key="1">
    <citation type="journal article" date="2018" name="Nat. Ecol. Evol.">
        <title>Pezizomycetes genomes reveal the molecular basis of ectomycorrhizal truffle lifestyle.</title>
        <authorList>
            <person name="Murat C."/>
            <person name="Payen T."/>
            <person name="Noel B."/>
            <person name="Kuo A."/>
            <person name="Morin E."/>
            <person name="Chen J."/>
            <person name="Kohler A."/>
            <person name="Krizsan K."/>
            <person name="Balestrini R."/>
            <person name="Da Silva C."/>
            <person name="Montanini B."/>
            <person name="Hainaut M."/>
            <person name="Levati E."/>
            <person name="Barry K.W."/>
            <person name="Belfiori B."/>
            <person name="Cichocki N."/>
            <person name="Clum A."/>
            <person name="Dockter R.B."/>
            <person name="Fauchery L."/>
            <person name="Guy J."/>
            <person name="Iotti M."/>
            <person name="Le Tacon F."/>
            <person name="Lindquist E.A."/>
            <person name="Lipzen A."/>
            <person name="Malagnac F."/>
            <person name="Mello A."/>
            <person name="Molinier V."/>
            <person name="Miyauchi S."/>
            <person name="Poulain J."/>
            <person name="Riccioni C."/>
            <person name="Rubini A."/>
            <person name="Sitrit Y."/>
            <person name="Splivallo R."/>
            <person name="Traeger S."/>
            <person name="Wang M."/>
            <person name="Zifcakova L."/>
            <person name="Wipf D."/>
            <person name="Zambonelli A."/>
            <person name="Paolocci F."/>
            <person name="Nowrousian M."/>
            <person name="Ottonello S."/>
            <person name="Baldrian P."/>
            <person name="Spatafora J.W."/>
            <person name="Henrissat B."/>
            <person name="Nagy L.G."/>
            <person name="Aury J.M."/>
            <person name="Wincker P."/>
            <person name="Grigoriev I.V."/>
            <person name="Bonfante P."/>
            <person name="Martin F.M."/>
        </authorList>
    </citation>
    <scope>NUCLEOTIDE SEQUENCE [LARGE SCALE GENOMIC DNA]</scope>
    <source>
        <strain evidence="2 3">ATCC MYA-4762</strain>
    </source>
</reference>
<feature type="region of interest" description="Disordered" evidence="1">
    <location>
        <begin position="146"/>
        <end position="165"/>
    </location>
</feature>
<evidence type="ECO:0000256" key="1">
    <source>
        <dbReference type="SAM" id="MobiDB-lite"/>
    </source>
</evidence>
<dbReference type="InterPro" id="IPR029005">
    <property type="entry name" value="LIM-bd/SEUSS"/>
</dbReference>
<feature type="compositionally biased region" description="Polar residues" evidence="1">
    <location>
        <begin position="147"/>
        <end position="165"/>
    </location>
</feature>
<evidence type="ECO:0000313" key="3">
    <source>
        <dbReference type="Proteomes" id="UP000267821"/>
    </source>
</evidence>
<sequence length="509" mass="56253">MISYTNSNHQHNVSQAPQQIQAGHPGPTPHAMQHLHPNQHFQQQQMQAMANVNNPQLLQQRLFRHPQQMFMNGLSVSSAGNPGVPGNPQNSGIAGFVGTNPHRMQSQMLHQQQLQAQIHQHQQQQQQQQHLVAAQQLANQVQAAGQNMSMSQQQGTIPANAGATSGSGQQLSLAATHATLLARQQAQQPQQNKPTGQAILRMLNFNFRLSLFEKDKQVNTILHWRRFVLEFFSPNGLMRLALWHNQTREGKQFEIGNAILPRFFWELIESGVHSVQFQLEGLKEKDLPGGQGMVVECHRAGLLYRYKDAVCFHHGSLKATLNAALQIDMLEFTVTEHQEFVSRSSLQSTPISNDSPDVKASPHNKQLGKRPLPQGQQASQGVPEGITNSYGLHPMVVRFLEVCINYKLTCYSDCTKMTILDCRDNGILAGYHELLSRVPGPHTEGCTPQSSRAAPTHAASDCAAATTPTTPTPDATSRCYCSCKCAKDANLSTASRRTKCGSWRATNAE</sequence>
<evidence type="ECO:0000313" key="2">
    <source>
        <dbReference type="EMBL" id="RPB28013.1"/>
    </source>
</evidence>
<dbReference type="EMBL" id="ML121530">
    <property type="protein sequence ID" value="RPB28013.1"/>
    <property type="molecule type" value="Genomic_DNA"/>
</dbReference>
<dbReference type="STRING" id="1051890.A0A3N4LYP0"/>
<proteinExistence type="predicted"/>
<evidence type="ECO:0008006" key="4">
    <source>
        <dbReference type="Google" id="ProtNLM"/>
    </source>
</evidence>
<gene>
    <name evidence="2" type="ORF">L211DRAFT_479405</name>
</gene>